<feature type="transmembrane region" description="Helical" evidence="9">
    <location>
        <begin position="24"/>
        <end position="46"/>
    </location>
</feature>
<comment type="function">
    <text evidence="8">Probably a riboflavin-binding protein that interacts with the energy-coupling factor (ECF) ABC-transporter complex.</text>
</comment>
<dbReference type="Gene3D" id="1.10.1760.20">
    <property type="match status" value="1"/>
</dbReference>
<name>A0A4V2QBQ8_9FIRM</name>
<evidence type="ECO:0000313" key="10">
    <source>
        <dbReference type="EMBL" id="TCL57332.1"/>
    </source>
</evidence>
<dbReference type="AlphaFoldDB" id="A0A4V2QBQ8"/>
<proteinExistence type="inferred from homology"/>
<comment type="similarity">
    <text evidence="2 8">Belongs to the prokaryotic riboflavin transporter (P-RFT) (TC 2.A.87) family.</text>
</comment>
<dbReference type="RefSeq" id="WP_242868399.1">
    <property type="nucleotide sequence ID" value="NZ_CABKVM010000017.1"/>
</dbReference>
<dbReference type="PANTHER" id="PTHR38438:SF1">
    <property type="entry name" value="RIBOFLAVIN TRANSPORTER RIBU"/>
    <property type="match status" value="1"/>
</dbReference>
<protein>
    <recommendedName>
        <fullName evidence="8">Riboflavin transporter</fullName>
    </recommendedName>
</protein>
<keyword evidence="6 9" id="KW-1133">Transmembrane helix</keyword>
<evidence type="ECO:0000256" key="2">
    <source>
        <dbReference type="ARBA" id="ARBA00005540"/>
    </source>
</evidence>
<dbReference type="PANTHER" id="PTHR38438">
    <property type="entry name" value="RIBOFLAVIN TRANSPORTER RIBU"/>
    <property type="match status" value="1"/>
</dbReference>
<sequence length="211" mass="22628">MTTAKTAEPTTMARSTRRVRNMTVTAMLSAVAAVLMFFDFSLPMFIPSFVKMDISELPALLAAFSMGPVSGVVVCLVKNILAAIFHGSTGGIGEVCNFLLGAAFVGSAGVIYKYKKTRMGAVIAALVGSVVMAVISVPVNYFLSYPVYSAMFGGIDLIIDAYRALRPSVNGLLECLLIFNMPFTLVKGLIVSLITFLIYKPLSPVLHGRNR</sequence>
<gene>
    <name evidence="10" type="ORF">EDD77_1106</name>
</gene>
<evidence type="ECO:0000256" key="8">
    <source>
        <dbReference type="PIRNR" id="PIRNR037778"/>
    </source>
</evidence>
<feature type="transmembrane region" description="Helical" evidence="9">
    <location>
        <begin position="58"/>
        <end position="85"/>
    </location>
</feature>
<keyword evidence="3 8" id="KW-0813">Transport</keyword>
<dbReference type="STRING" id="1650663.GCA_001486665_02159"/>
<accession>A0A4V2QBQ8</accession>
<evidence type="ECO:0000256" key="1">
    <source>
        <dbReference type="ARBA" id="ARBA00004651"/>
    </source>
</evidence>
<dbReference type="GO" id="GO:0032217">
    <property type="term" value="F:riboflavin transmembrane transporter activity"/>
    <property type="evidence" value="ECO:0007669"/>
    <property type="project" value="UniProtKB-UniRule"/>
</dbReference>
<comment type="subcellular location">
    <subcellularLocation>
        <location evidence="1">Cell membrane</location>
        <topology evidence="1">Multi-pass membrane protein</topology>
    </subcellularLocation>
</comment>
<evidence type="ECO:0000256" key="9">
    <source>
        <dbReference type="SAM" id="Phobius"/>
    </source>
</evidence>
<dbReference type="GeneID" id="97380983"/>
<dbReference type="InterPro" id="IPR024529">
    <property type="entry name" value="ECF_trnsprt_substrate-spec"/>
</dbReference>
<dbReference type="Proteomes" id="UP000295184">
    <property type="component" value="Unassembled WGS sequence"/>
</dbReference>
<organism evidence="10 11">
    <name type="scientific">Allofournierella massiliensis</name>
    <dbReference type="NCBI Taxonomy" id="1650663"/>
    <lineage>
        <taxon>Bacteria</taxon>
        <taxon>Bacillati</taxon>
        <taxon>Bacillota</taxon>
        <taxon>Clostridia</taxon>
        <taxon>Eubacteriales</taxon>
        <taxon>Oscillospiraceae</taxon>
        <taxon>Allofournierella</taxon>
    </lineage>
</organism>
<comment type="caution">
    <text evidence="10">The sequence shown here is derived from an EMBL/GenBank/DDBJ whole genome shotgun (WGS) entry which is preliminary data.</text>
</comment>
<dbReference type="InterPro" id="IPR025720">
    <property type="entry name" value="RibU"/>
</dbReference>
<reference evidence="10 11" key="1">
    <citation type="submission" date="2019-03" db="EMBL/GenBank/DDBJ databases">
        <title>Genomic Encyclopedia of Type Strains, Phase IV (KMG-IV): sequencing the most valuable type-strain genomes for metagenomic binning, comparative biology and taxonomic classification.</title>
        <authorList>
            <person name="Goeker M."/>
        </authorList>
    </citation>
    <scope>NUCLEOTIDE SEQUENCE [LARGE SCALE GENOMIC DNA]</scope>
    <source>
        <strain evidence="10 11">DSM 100451</strain>
    </source>
</reference>
<evidence type="ECO:0000256" key="6">
    <source>
        <dbReference type="ARBA" id="ARBA00022989"/>
    </source>
</evidence>
<evidence type="ECO:0000256" key="5">
    <source>
        <dbReference type="ARBA" id="ARBA00022692"/>
    </source>
</evidence>
<dbReference type="GO" id="GO:0005886">
    <property type="term" value="C:plasma membrane"/>
    <property type="evidence" value="ECO:0007669"/>
    <property type="project" value="UniProtKB-SubCell"/>
</dbReference>
<feature type="transmembrane region" description="Helical" evidence="9">
    <location>
        <begin position="91"/>
        <end position="112"/>
    </location>
</feature>
<evidence type="ECO:0000256" key="3">
    <source>
        <dbReference type="ARBA" id="ARBA00022448"/>
    </source>
</evidence>
<evidence type="ECO:0000256" key="4">
    <source>
        <dbReference type="ARBA" id="ARBA00022475"/>
    </source>
</evidence>
<keyword evidence="4 8" id="KW-1003">Cell membrane</keyword>
<dbReference type="PIRSF" id="PIRSF037778">
    <property type="entry name" value="UCP037778_transp_RibU"/>
    <property type="match status" value="1"/>
</dbReference>
<evidence type="ECO:0000256" key="7">
    <source>
        <dbReference type="ARBA" id="ARBA00023136"/>
    </source>
</evidence>
<keyword evidence="5 9" id="KW-0812">Transmembrane</keyword>
<feature type="transmembrane region" description="Helical" evidence="9">
    <location>
        <begin position="177"/>
        <end position="199"/>
    </location>
</feature>
<dbReference type="EMBL" id="SLUM01000010">
    <property type="protein sequence ID" value="TCL57332.1"/>
    <property type="molecule type" value="Genomic_DNA"/>
</dbReference>
<dbReference type="Pfam" id="PF12822">
    <property type="entry name" value="ECF_trnsprt"/>
    <property type="match status" value="1"/>
</dbReference>
<evidence type="ECO:0000313" key="11">
    <source>
        <dbReference type="Proteomes" id="UP000295184"/>
    </source>
</evidence>
<feature type="transmembrane region" description="Helical" evidence="9">
    <location>
        <begin position="119"/>
        <end position="139"/>
    </location>
</feature>
<keyword evidence="7 8" id="KW-0472">Membrane</keyword>